<dbReference type="Pfam" id="PF01624">
    <property type="entry name" value="MutS_I"/>
    <property type="match status" value="1"/>
</dbReference>
<evidence type="ECO:0000256" key="6">
    <source>
        <dbReference type="ARBA" id="ARBA00023125"/>
    </source>
</evidence>
<evidence type="ECO:0000256" key="9">
    <source>
        <dbReference type="HAMAP-Rule" id="MF_00096"/>
    </source>
</evidence>
<dbReference type="Gene3D" id="3.40.50.300">
    <property type="entry name" value="P-loop containing nucleotide triphosphate hydrolases"/>
    <property type="match status" value="1"/>
</dbReference>
<dbReference type="Gene3D" id="1.10.1420.10">
    <property type="match status" value="2"/>
</dbReference>
<dbReference type="EMBL" id="VRKQ01000008">
    <property type="protein sequence ID" value="TXG38361.1"/>
    <property type="molecule type" value="Genomic_DNA"/>
</dbReference>
<keyword evidence="4 9" id="KW-0227">DNA damage</keyword>
<dbReference type="InterPro" id="IPR036187">
    <property type="entry name" value="DNA_mismatch_repair_MutS_sf"/>
</dbReference>
<feature type="domain" description="DNA mismatch repair proteins mutS family" evidence="11">
    <location>
        <begin position="692"/>
        <end position="708"/>
    </location>
</feature>
<comment type="similarity">
    <text evidence="1 9 10">Belongs to the DNA mismatch repair MutS family.</text>
</comment>
<dbReference type="InterPro" id="IPR017261">
    <property type="entry name" value="DNA_mismatch_repair_MutS/MSH"/>
</dbReference>
<dbReference type="InterPro" id="IPR000432">
    <property type="entry name" value="DNA_mismatch_repair_MutS_C"/>
</dbReference>
<dbReference type="Pfam" id="PF05188">
    <property type="entry name" value="MutS_II"/>
    <property type="match status" value="1"/>
</dbReference>
<dbReference type="InterPro" id="IPR016151">
    <property type="entry name" value="DNA_mismatch_repair_MutS_N"/>
</dbReference>
<keyword evidence="5 9" id="KW-0067">ATP-binding</keyword>
<dbReference type="InterPro" id="IPR005748">
    <property type="entry name" value="DNA_mismatch_repair_MutS"/>
</dbReference>
<name>A0A5C7GK42_9FLAO</name>
<dbReference type="NCBIfam" id="TIGR01070">
    <property type="entry name" value="mutS1"/>
    <property type="match status" value="1"/>
</dbReference>
<dbReference type="FunFam" id="3.40.1170.10:FF:000001">
    <property type="entry name" value="DNA mismatch repair protein MutS"/>
    <property type="match status" value="1"/>
</dbReference>
<dbReference type="NCBIfam" id="NF003810">
    <property type="entry name" value="PRK05399.1"/>
    <property type="match status" value="1"/>
</dbReference>
<dbReference type="GO" id="GO:0005524">
    <property type="term" value="F:ATP binding"/>
    <property type="evidence" value="ECO:0007669"/>
    <property type="project" value="UniProtKB-UniRule"/>
</dbReference>
<evidence type="ECO:0000313" key="12">
    <source>
        <dbReference type="EMBL" id="TXG38361.1"/>
    </source>
</evidence>
<dbReference type="InterPro" id="IPR036678">
    <property type="entry name" value="MutS_con_dom_sf"/>
</dbReference>
<dbReference type="InterPro" id="IPR007695">
    <property type="entry name" value="DNA_mismatch_repair_MutS-lik_N"/>
</dbReference>
<dbReference type="SUPFAM" id="SSF48334">
    <property type="entry name" value="DNA repair protein MutS, domain III"/>
    <property type="match status" value="1"/>
</dbReference>
<dbReference type="Gene3D" id="3.30.420.110">
    <property type="entry name" value="MutS, connector domain"/>
    <property type="match status" value="1"/>
</dbReference>
<evidence type="ECO:0000256" key="3">
    <source>
        <dbReference type="ARBA" id="ARBA00022741"/>
    </source>
</evidence>
<evidence type="ECO:0000256" key="2">
    <source>
        <dbReference type="ARBA" id="ARBA00021982"/>
    </source>
</evidence>
<dbReference type="SMART" id="SM00534">
    <property type="entry name" value="MUTSac"/>
    <property type="match status" value="1"/>
</dbReference>
<evidence type="ECO:0000313" key="13">
    <source>
        <dbReference type="Proteomes" id="UP000321080"/>
    </source>
</evidence>
<dbReference type="Proteomes" id="UP000321080">
    <property type="component" value="Unassembled WGS sequence"/>
</dbReference>
<dbReference type="InterPro" id="IPR027417">
    <property type="entry name" value="P-loop_NTPase"/>
</dbReference>
<dbReference type="HAMAP" id="MF_00096">
    <property type="entry name" value="MutS"/>
    <property type="match status" value="1"/>
</dbReference>
<evidence type="ECO:0000256" key="1">
    <source>
        <dbReference type="ARBA" id="ARBA00006271"/>
    </source>
</evidence>
<keyword evidence="3 9" id="KW-0547">Nucleotide-binding</keyword>
<dbReference type="GO" id="GO:0005829">
    <property type="term" value="C:cytosol"/>
    <property type="evidence" value="ECO:0007669"/>
    <property type="project" value="TreeGrafter"/>
</dbReference>
<gene>
    <name evidence="9 12" type="primary">mutS</name>
    <name evidence="12" type="ORF">FUA22_00295</name>
</gene>
<protein>
    <recommendedName>
        <fullName evidence="2 9">DNA mismatch repair protein MutS</fullName>
    </recommendedName>
</protein>
<evidence type="ECO:0000259" key="11">
    <source>
        <dbReference type="PROSITE" id="PS00486"/>
    </source>
</evidence>
<sequence length="870" mass="98303">MAKKAKKETPLMKQYNAIKAKYPDALLLFRVGDFYETFGEDAVKTAGILGIILTKRGAGSESETELAGFPHHSLNTYLPKLVKAGERVAICDQLEDPKLTKKIVKRGVTELVTPGVALNDEVLVSKSNNFLCSVYFDKKYIGVSFLDISTGEFLTSQGNAEYIDKLLQNFNPSEVLVSKQKRGQFSEVFGDDFHTFYLEDWVYQTDYAYETLIKHFDTKTLKGFGIEDLYEGIIASGSILHYLGETQHHKLQHITSISRIAEDDYVWMDKFTIRNLELYNSNNLNAVTLLQVIDKTISPMGGRMLKRWLALPLKSLDKIKQRHEVVDFLTKENATLQKIQSYIRHIGDLERLISKTATAKVNPREVIQLKNSLEAIIPIKGLASHCTNESLRIIGDNLQSCDVLREKIKQILNEEAPVNVLKGNAIAPGFSAELDELRGLSKSGKDYLDGMLERESERTGIPSLKIASNNVFGYYIEVRNTHKDKVPEEWIRKQTLVNAERYITEELKEYEAKILGAEDRIQVIEQQLFADLVVWMNQYIKTVQQNAFLIGQLDGLCGFAQLAKDNNYIYPTIDESHDLEIKNGRHPVIEKQLPLGEAYIANDVFLDREGQQIIMITGPNMSGKSAILRQTALIVLLAQIGSFVPADAARIGLVDKIFTRVGASDNISMGESTFMVEMNETASILNNISKRSLVLLDEIGRGTSTYDGISIAWAISEYLHEHPAKPKTLFATHYHELNEMTETFERIKNFNVSVKELKDNVLFLRKLVEGGSAHSFGIHVAKMAGMPQQVLHKANKILKKLEQSHSSEELTDKVKTLNDEMQLSFFNLDDPLLENIKDEILHIDIDTLTPVEALMKLNEIKRMLVKKKRA</sequence>
<organism evidence="12 13">
    <name type="scientific">Seonamhaeicola maritimus</name>
    <dbReference type="NCBI Taxonomy" id="2591822"/>
    <lineage>
        <taxon>Bacteria</taxon>
        <taxon>Pseudomonadati</taxon>
        <taxon>Bacteroidota</taxon>
        <taxon>Flavobacteriia</taxon>
        <taxon>Flavobacteriales</taxon>
        <taxon>Flavobacteriaceae</taxon>
    </lineage>
</organism>
<dbReference type="Pfam" id="PF00488">
    <property type="entry name" value="MutS_V"/>
    <property type="match status" value="1"/>
</dbReference>
<reference evidence="12 13" key="1">
    <citation type="submission" date="2019-08" db="EMBL/GenBank/DDBJ databases">
        <title>Seonamhaeicola sediminis sp. nov., isolated from marine sediment.</title>
        <authorList>
            <person name="Cao W.R."/>
        </authorList>
    </citation>
    <scope>NUCLEOTIDE SEQUENCE [LARGE SCALE GENOMIC DNA]</scope>
    <source>
        <strain evidence="12 13">1505</strain>
    </source>
</reference>
<accession>A0A5C7GK42</accession>
<evidence type="ECO:0000256" key="4">
    <source>
        <dbReference type="ARBA" id="ARBA00022763"/>
    </source>
</evidence>
<evidence type="ECO:0000256" key="8">
    <source>
        <dbReference type="ARBA" id="ARBA00024647"/>
    </source>
</evidence>
<dbReference type="Gene3D" id="3.40.1170.10">
    <property type="entry name" value="DNA repair protein MutS, domain I"/>
    <property type="match status" value="1"/>
</dbReference>
<dbReference type="SUPFAM" id="SSF53150">
    <property type="entry name" value="DNA repair protein MutS, domain II"/>
    <property type="match status" value="1"/>
</dbReference>
<dbReference type="RefSeq" id="WP_147765505.1">
    <property type="nucleotide sequence ID" value="NZ_VRKQ01000008.1"/>
</dbReference>
<evidence type="ECO:0000256" key="5">
    <source>
        <dbReference type="ARBA" id="ARBA00022840"/>
    </source>
</evidence>
<dbReference type="GO" id="GO:0003684">
    <property type="term" value="F:damaged DNA binding"/>
    <property type="evidence" value="ECO:0007669"/>
    <property type="project" value="UniProtKB-UniRule"/>
</dbReference>
<dbReference type="InterPro" id="IPR045076">
    <property type="entry name" value="MutS"/>
</dbReference>
<dbReference type="Pfam" id="PF05192">
    <property type="entry name" value="MutS_III"/>
    <property type="match status" value="1"/>
</dbReference>
<dbReference type="SUPFAM" id="SSF55271">
    <property type="entry name" value="DNA repair protein MutS, domain I"/>
    <property type="match status" value="1"/>
</dbReference>
<feature type="binding site" evidence="9">
    <location>
        <begin position="618"/>
        <end position="625"/>
    </location>
    <ligand>
        <name>ATP</name>
        <dbReference type="ChEBI" id="CHEBI:30616"/>
    </ligand>
</feature>
<dbReference type="InterPro" id="IPR007860">
    <property type="entry name" value="DNA_mmatch_repair_MutS_con_dom"/>
</dbReference>
<dbReference type="CDD" id="cd03284">
    <property type="entry name" value="ABC_MutS1"/>
    <property type="match status" value="1"/>
</dbReference>
<dbReference type="InterPro" id="IPR007696">
    <property type="entry name" value="DNA_mismatch_repair_MutS_core"/>
</dbReference>
<proteinExistence type="inferred from homology"/>
<keyword evidence="6 9" id="KW-0238">DNA-binding</keyword>
<comment type="function">
    <text evidence="8 9">This protein is involved in the repair of mismatches in DNA. It is possible that it carries out the mismatch recognition step. This protein has a weak ATPase activity.</text>
</comment>
<comment type="caution">
    <text evidence="12">The sequence shown here is derived from an EMBL/GenBank/DDBJ whole genome shotgun (WGS) entry which is preliminary data.</text>
</comment>
<dbReference type="GO" id="GO:0006298">
    <property type="term" value="P:mismatch repair"/>
    <property type="evidence" value="ECO:0007669"/>
    <property type="project" value="UniProtKB-UniRule"/>
</dbReference>
<keyword evidence="7 9" id="KW-0234">DNA repair</keyword>
<dbReference type="GO" id="GO:0030983">
    <property type="term" value="F:mismatched DNA binding"/>
    <property type="evidence" value="ECO:0007669"/>
    <property type="project" value="InterPro"/>
</dbReference>
<dbReference type="OrthoDB" id="9802448at2"/>
<dbReference type="PROSITE" id="PS00486">
    <property type="entry name" value="DNA_MISMATCH_REPAIR_2"/>
    <property type="match status" value="1"/>
</dbReference>
<dbReference type="AlphaFoldDB" id="A0A5C7GK42"/>
<keyword evidence="13" id="KW-1185">Reference proteome</keyword>
<dbReference type="PIRSF" id="PIRSF037677">
    <property type="entry name" value="DNA_mis_repair_Msh6"/>
    <property type="match status" value="1"/>
</dbReference>
<dbReference type="Pfam" id="PF05190">
    <property type="entry name" value="MutS_IV"/>
    <property type="match status" value="1"/>
</dbReference>
<dbReference type="PANTHER" id="PTHR11361">
    <property type="entry name" value="DNA MISMATCH REPAIR PROTEIN MUTS FAMILY MEMBER"/>
    <property type="match status" value="1"/>
</dbReference>
<dbReference type="FunFam" id="3.40.50.300:FF:000870">
    <property type="entry name" value="MutS protein homolog 4"/>
    <property type="match status" value="1"/>
</dbReference>
<dbReference type="SMART" id="SM00533">
    <property type="entry name" value="MUTSd"/>
    <property type="match status" value="1"/>
</dbReference>
<dbReference type="InterPro" id="IPR007861">
    <property type="entry name" value="DNA_mismatch_repair_MutS_clamp"/>
</dbReference>
<dbReference type="GO" id="GO:0140664">
    <property type="term" value="F:ATP-dependent DNA damage sensor activity"/>
    <property type="evidence" value="ECO:0007669"/>
    <property type="project" value="InterPro"/>
</dbReference>
<evidence type="ECO:0000256" key="7">
    <source>
        <dbReference type="ARBA" id="ARBA00023204"/>
    </source>
</evidence>
<evidence type="ECO:0000256" key="10">
    <source>
        <dbReference type="RuleBase" id="RU003756"/>
    </source>
</evidence>
<dbReference type="PANTHER" id="PTHR11361:SF34">
    <property type="entry name" value="DNA MISMATCH REPAIR PROTEIN MSH1, MITOCHONDRIAL"/>
    <property type="match status" value="1"/>
</dbReference>
<dbReference type="SUPFAM" id="SSF52540">
    <property type="entry name" value="P-loop containing nucleoside triphosphate hydrolases"/>
    <property type="match status" value="1"/>
</dbReference>